<dbReference type="Proteomes" id="UP001213000">
    <property type="component" value="Unassembled WGS sequence"/>
</dbReference>
<feature type="coiled-coil region" evidence="1">
    <location>
        <begin position="344"/>
        <end position="381"/>
    </location>
</feature>
<keyword evidence="4" id="KW-1185">Reference proteome</keyword>
<dbReference type="EMBL" id="JANIEX010001340">
    <property type="protein sequence ID" value="KAJ3559083.1"/>
    <property type="molecule type" value="Genomic_DNA"/>
</dbReference>
<keyword evidence="1" id="KW-0175">Coiled coil</keyword>
<proteinExistence type="predicted"/>
<sequence>MDSRSSTALEMRAEQVSKRGGSHATMLGGMICRNKDKKKGQQDTYAWFMEVRLGHHVPYPDVSNTHYGSHGEAAGTIIAYLDSFIAFMDSVRHQKENPSLTNIEQNFENALKDAPTLTELCVLALYNTLVSKPFMSIVRSHANMLDLKSLFEEKVAYLEGVTSEPSRWTSPDVVPLQVGPASHTASDDIPGWDDFSIRVIEAVQDRAKNLPDLHMAVSSFTHGALTTFVERFSEEFKSGGDIDRLTPEESKTLFFSSTNDMNEGSLGSWRIAQQQKPTETLHKFNAGFIWNRNATEDFINKKLPTQEDDAYLRQTARKIDSSGLQKQLKLDQMAADAAKAVDGQKKLERQLQKKEQSALRMEETRKNLVTETEKINVLKNQDLMLVPLKKDLKTKAVMVRELIKAVSRYQKRQLAGLGVGVKAVLREDSEIEDDRFDYESDHNGDLI</sequence>
<feature type="region of interest" description="Disordered" evidence="2">
    <location>
        <begin position="1"/>
        <end position="21"/>
    </location>
</feature>
<protein>
    <submittedName>
        <fullName evidence="3">Uncharacterized protein</fullName>
    </submittedName>
</protein>
<evidence type="ECO:0000313" key="3">
    <source>
        <dbReference type="EMBL" id="KAJ3559083.1"/>
    </source>
</evidence>
<evidence type="ECO:0000256" key="1">
    <source>
        <dbReference type="SAM" id="Coils"/>
    </source>
</evidence>
<reference evidence="3" key="1">
    <citation type="submission" date="2022-07" db="EMBL/GenBank/DDBJ databases">
        <title>Genome Sequence of Leucocoprinus birnbaumii.</title>
        <authorList>
            <person name="Buettner E."/>
        </authorList>
    </citation>
    <scope>NUCLEOTIDE SEQUENCE</scope>
    <source>
        <strain evidence="3">VT141</strain>
    </source>
</reference>
<accession>A0AAD5YKH8</accession>
<organism evidence="3 4">
    <name type="scientific">Leucocoprinus birnbaumii</name>
    <dbReference type="NCBI Taxonomy" id="56174"/>
    <lineage>
        <taxon>Eukaryota</taxon>
        <taxon>Fungi</taxon>
        <taxon>Dikarya</taxon>
        <taxon>Basidiomycota</taxon>
        <taxon>Agaricomycotina</taxon>
        <taxon>Agaricomycetes</taxon>
        <taxon>Agaricomycetidae</taxon>
        <taxon>Agaricales</taxon>
        <taxon>Agaricineae</taxon>
        <taxon>Agaricaceae</taxon>
        <taxon>Leucocoprinus</taxon>
    </lineage>
</organism>
<gene>
    <name evidence="3" type="ORF">NP233_g11353</name>
</gene>
<evidence type="ECO:0000313" key="4">
    <source>
        <dbReference type="Proteomes" id="UP001213000"/>
    </source>
</evidence>
<comment type="caution">
    <text evidence="3">The sequence shown here is derived from an EMBL/GenBank/DDBJ whole genome shotgun (WGS) entry which is preliminary data.</text>
</comment>
<evidence type="ECO:0000256" key="2">
    <source>
        <dbReference type="SAM" id="MobiDB-lite"/>
    </source>
</evidence>
<dbReference type="AlphaFoldDB" id="A0AAD5YKH8"/>
<name>A0AAD5YKH8_9AGAR</name>